<evidence type="ECO:0000256" key="1">
    <source>
        <dbReference type="SAM" id="MobiDB-lite"/>
    </source>
</evidence>
<feature type="compositionally biased region" description="Polar residues" evidence="1">
    <location>
        <begin position="27"/>
        <end position="40"/>
    </location>
</feature>
<reference evidence="2 3" key="1">
    <citation type="submission" date="2018-10" db="EMBL/GenBank/DDBJ databases">
        <authorList>
            <person name="Ekblom R."/>
            <person name="Jareborg N."/>
        </authorList>
    </citation>
    <scope>NUCLEOTIDE SEQUENCE [LARGE SCALE GENOMIC DNA]</scope>
    <source>
        <tissue evidence="2">Muscle</tissue>
    </source>
</reference>
<gene>
    <name evidence="2" type="ORF">BN2614_LOCUS1</name>
</gene>
<sequence>MGANNGKQYGSEGKGSSSISSDVSSSTDHTPTQAQKNVATSEGRHLVFIISLPVFTVQAIFGRQIKCVSL</sequence>
<organism evidence="2 3">
    <name type="scientific">Gulo gulo</name>
    <name type="common">Wolverine</name>
    <name type="synonym">Gluton</name>
    <dbReference type="NCBI Taxonomy" id="48420"/>
    <lineage>
        <taxon>Eukaryota</taxon>
        <taxon>Metazoa</taxon>
        <taxon>Chordata</taxon>
        <taxon>Craniata</taxon>
        <taxon>Vertebrata</taxon>
        <taxon>Euteleostomi</taxon>
        <taxon>Mammalia</taxon>
        <taxon>Eutheria</taxon>
        <taxon>Laurasiatheria</taxon>
        <taxon>Carnivora</taxon>
        <taxon>Caniformia</taxon>
        <taxon>Musteloidea</taxon>
        <taxon>Mustelidae</taxon>
        <taxon>Guloninae</taxon>
        <taxon>Gulo</taxon>
    </lineage>
</organism>
<dbReference type="EMBL" id="CYRY02044716">
    <property type="protein sequence ID" value="VCX39787.1"/>
    <property type="molecule type" value="Genomic_DNA"/>
</dbReference>
<proteinExistence type="predicted"/>
<name>A0A9X9M966_GULGU</name>
<dbReference type="AlphaFoldDB" id="A0A9X9M966"/>
<keyword evidence="3" id="KW-1185">Reference proteome</keyword>
<evidence type="ECO:0000313" key="2">
    <source>
        <dbReference type="EMBL" id="VCX39787.1"/>
    </source>
</evidence>
<accession>A0A9X9M966</accession>
<comment type="caution">
    <text evidence="2">The sequence shown here is derived from an EMBL/GenBank/DDBJ whole genome shotgun (WGS) entry which is preliminary data.</text>
</comment>
<feature type="non-terminal residue" evidence="2">
    <location>
        <position position="70"/>
    </location>
</feature>
<feature type="region of interest" description="Disordered" evidence="1">
    <location>
        <begin position="1"/>
        <end position="40"/>
    </location>
</feature>
<dbReference type="Proteomes" id="UP000269945">
    <property type="component" value="Unassembled WGS sequence"/>
</dbReference>
<evidence type="ECO:0000313" key="3">
    <source>
        <dbReference type="Proteomes" id="UP000269945"/>
    </source>
</evidence>
<protein>
    <submittedName>
        <fullName evidence="2">Uncharacterized protein</fullName>
    </submittedName>
</protein>
<feature type="compositionally biased region" description="Low complexity" evidence="1">
    <location>
        <begin position="10"/>
        <end position="26"/>
    </location>
</feature>